<sequence length="156" mass="17292">MPRIVPAVRYSDFWKKPSMREKVHRLEDALNDQPQVECPVRHYFAPGMYAREITIPKGTVLVGAIHKTENLAVLSAGKLQLVTDGGVVEITAPHTLTVKPGQKNAALALEDSVWTNFFPTDETDTDKLVELLTESRACELLGGSENVQLIKNRLKG</sequence>
<dbReference type="InterPro" id="IPR011051">
    <property type="entry name" value="RmlC_Cupin_sf"/>
</dbReference>
<proteinExistence type="predicted"/>
<protein>
    <submittedName>
        <fullName evidence="1">Uncharacterized protein</fullName>
    </submittedName>
</protein>
<name>A0A5E4X5V3_9BURK</name>
<dbReference type="SUPFAM" id="SSF51182">
    <property type="entry name" value="RmlC-like cupins"/>
    <property type="match status" value="1"/>
</dbReference>
<evidence type="ECO:0000313" key="2">
    <source>
        <dbReference type="Proteomes" id="UP000400981"/>
    </source>
</evidence>
<dbReference type="OrthoDB" id="6106484at2"/>
<dbReference type="Proteomes" id="UP000400981">
    <property type="component" value="Unassembled WGS sequence"/>
</dbReference>
<keyword evidence="2" id="KW-1185">Reference proteome</keyword>
<gene>
    <name evidence="1" type="ORF">PEP31012_03710</name>
</gene>
<dbReference type="AlphaFoldDB" id="A0A5E4X5V3"/>
<reference evidence="1 2" key="1">
    <citation type="submission" date="2019-08" db="EMBL/GenBank/DDBJ databases">
        <authorList>
            <person name="Peeters C."/>
        </authorList>
    </citation>
    <scope>NUCLEOTIDE SEQUENCE [LARGE SCALE GENOMIC DNA]</scope>
    <source>
        <strain evidence="1 2">LMG 31012</strain>
    </source>
</reference>
<dbReference type="EMBL" id="CABPSH010000010">
    <property type="protein sequence ID" value="VVE31673.1"/>
    <property type="molecule type" value="Genomic_DNA"/>
</dbReference>
<dbReference type="RefSeq" id="WP_150590767.1">
    <property type="nucleotide sequence ID" value="NZ_CABPSH010000010.1"/>
</dbReference>
<organism evidence="1 2">
    <name type="scientific">Pandoraea eparura</name>
    <dbReference type="NCBI Taxonomy" id="2508291"/>
    <lineage>
        <taxon>Bacteria</taxon>
        <taxon>Pseudomonadati</taxon>
        <taxon>Pseudomonadota</taxon>
        <taxon>Betaproteobacteria</taxon>
        <taxon>Burkholderiales</taxon>
        <taxon>Burkholderiaceae</taxon>
        <taxon>Pandoraea</taxon>
    </lineage>
</organism>
<evidence type="ECO:0000313" key="1">
    <source>
        <dbReference type="EMBL" id="VVE31673.1"/>
    </source>
</evidence>
<accession>A0A5E4X5V3</accession>